<feature type="region of interest" description="Disordered" evidence="1">
    <location>
        <begin position="1"/>
        <end position="25"/>
    </location>
</feature>
<dbReference type="WBParaSite" id="maker-uti_cns_0015371-snap-gene-0.5-mRNA-1">
    <property type="protein sequence ID" value="maker-uti_cns_0015371-snap-gene-0.5-mRNA-1"/>
    <property type="gene ID" value="maker-uti_cns_0015371-snap-gene-0.5"/>
</dbReference>
<evidence type="ECO:0000313" key="4">
    <source>
        <dbReference type="WBParaSite" id="maker-uti_cns_0010649-snap-gene-0.3-mRNA-1"/>
    </source>
</evidence>
<proteinExistence type="predicted"/>
<keyword evidence="2" id="KW-1185">Reference proteome</keyword>
<evidence type="ECO:0000256" key="1">
    <source>
        <dbReference type="SAM" id="MobiDB-lite"/>
    </source>
</evidence>
<sequence>MRSASKSACDNEVMAEPSEPSFRTAWDPMHQSQVDHRSSMFSQEPQLVLSMALAAQAWLTQQCKPGLSIGHLAPRFH</sequence>
<dbReference type="AlphaFoldDB" id="A0A1I8I7Z8"/>
<reference evidence="3 4" key="1">
    <citation type="submission" date="2016-11" db="UniProtKB">
        <authorList>
            <consortium name="WormBaseParasite"/>
        </authorList>
    </citation>
    <scope>IDENTIFICATION</scope>
</reference>
<name>A0A1I8I7Z8_9PLAT</name>
<organism evidence="2 4">
    <name type="scientific">Macrostomum lignano</name>
    <dbReference type="NCBI Taxonomy" id="282301"/>
    <lineage>
        <taxon>Eukaryota</taxon>
        <taxon>Metazoa</taxon>
        <taxon>Spiralia</taxon>
        <taxon>Lophotrochozoa</taxon>
        <taxon>Platyhelminthes</taxon>
        <taxon>Rhabditophora</taxon>
        <taxon>Macrostomorpha</taxon>
        <taxon>Macrostomida</taxon>
        <taxon>Macrostomidae</taxon>
        <taxon>Macrostomum</taxon>
    </lineage>
</organism>
<accession>A0A1I8I7Z8</accession>
<dbReference type="WBParaSite" id="maker-unitig_19438-snap-gene-0.3-mRNA-1">
    <property type="protein sequence ID" value="maker-unitig_19438-snap-gene-0.3-mRNA-1"/>
    <property type="gene ID" value="maker-unitig_19438-snap-gene-0.3"/>
</dbReference>
<evidence type="ECO:0000313" key="2">
    <source>
        <dbReference type="Proteomes" id="UP000095280"/>
    </source>
</evidence>
<protein>
    <submittedName>
        <fullName evidence="3 4">Uncharacterized protein</fullName>
    </submittedName>
</protein>
<evidence type="ECO:0000313" key="3">
    <source>
        <dbReference type="WBParaSite" id="maker-unitig_19438-snap-gene-0.3-mRNA-1"/>
    </source>
</evidence>
<dbReference type="WBParaSite" id="maker-uti_cns_0010649-snap-gene-0.3-mRNA-1">
    <property type="protein sequence ID" value="maker-uti_cns_0010649-snap-gene-0.3-mRNA-1"/>
    <property type="gene ID" value="maker-uti_cns_0010649-snap-gene-0.3"/>
</dbReference>
<dbReference type="WBParaSite" id="maker-uti_cns_0011258-snap-gene-0.4-mRNA-1">
    <property type="protein sequence ID" value="maker-uti_cns_0011258-snap-gene-0.4-mRNA-1"/>
    <property type="gene ID" value="maker-uti_cns_0011258-snap-gene-0.4"/>
</dbReference>
<dbReference type="Proteomes" id="UP000095280">
    <property type="component" value="Unplaced"/>
</dbReference>